<accession>A0A2N1MGN4</accession>
<dbReference type="Proteomes" id="UP000684084">
    <property type="component" value="Unassembled WGS sequence"/>
</dbReference>
<dbReference type="GO" id="GO:0031083">
    <property type="term" value="C:BLOC-1 complex"/>
    <property type="evidence" value="ECO:0007669"/>
    <property type="project" value="InterPro"/>
</dbReference>
<gene>
    <name evidence="5" type="ORF">CHRIB12_LOCUS381</name>
    <name evidence="6" type="ORF">RhiirC2_761488</name>
</gene>
<dbReference type="VEuPathDB" id="FungiDB:RhiirFUN_001062"/>
<dbReference type="InterPro" id="IPR017246">
    <property type="entry name" value="Snapin"/>
</dbReference>
<dbReference type="EMBL" id="CAGKOT010000001">
    <property type="protein sequence ID" value="CAB5294923.1"/>
    <property type="molecule type" value="Genomic_DNA"/>
</dbReference>
<dbReference type="GO" id="GO:0099078">
    <property type="term" value="C:BORC complex"/>
    <property type="evidence" value="ECO:0007669"/>
    <property type="project" value="TreeGrafter"/>
</dbReference>
<comment type="caution">
    <text evidence="6">The sequence shown here is derived from an EMBL/GenBank/DDBJ whole genome shotgun (WGS) entry which is preliminary data.</text>
</comment>
<sequence>MDQEEETKGNTSNFESINITEIPDNDVKLDKENFSKGLMTLLSPVIEEMDSRIVAVKASQKELSKEIERLLAELQLFVEAAEPPPIQSSIQKLISARKKLTTTNQTLKTVHDRIERMHAQLSKENTKRHTFF</sequence>
<comment type="similarity">
    <text evidence="1">Belongs to the SNAPIN family.</text>
</comment>
<organism evidence="6 7">
    <name type="scientific">Rhizophagus irregularis</name>
    <dbReference type="NCBI Taxonomy" id="588596"/>
    <lineage>
        <taxon>Eukaryota</taxon>
        <taxon>Fungi</taxon>
        <taxon>Fungi incertae sedis</taxon>
        <taxon>Mucoromycota</taxon>
        <taxon>Glomeromycotina</taxon>
        <taxon>Glomeromycetes</taxon>
        <taxon>Glomerales</taxon>
        <taxon>Glomeraceae</taxon>
        <taxon>Rhizophagus</taxon>
    </lineage>
</organism>
<dbReference type="OrthoDB" id="5399166at2759"/>
<protein>
    <recommendedName>
        <fullName evidence="3">Biogenesis of lysosome-related organelles complex 1 subunit 7</fullName>
    </recommendedName>
</protein>
<feature type="coiled-coil region" evidence="4">
    <location>
        <begin position="53"/>
        <end position="80"/>
    </location>
</feature>
<evidence type="ECO:0000256" key="2">
    <source>
        <dbReference type="ARBA" id="ARBA00023054"/>
    </source>
</evidence>
<reference evidence="5" key="3">
    <citation type="submission" date="2020-05" db="EMBL/GenBank/DDBJ databases">
        <authorList>
            <person name="Rincon C."/>
            <person name="Sanders R I."/>
            <person name="Robbins C."/>
            <person name="Chaturvedi A."/>
        </authorList>
    </citation>
    <scope>NUCLEOTIDE SEQUENCE</scope>
    <source>
        <strain evidence="5">CHB12</strain>
    </source>
</reference>
<dbReference type="Proteomes" id="UP000233469">
    <property type="component" value="Unassembled WGS sequence"/>
</dbReference>
<dbReference type="AlphaFoldDB" id="A0A2N1MGN4"/>
<dbReference type="Pfam" id="PF14712">
    <property type="entry name" value="Snapin_Pallidin"/>
    <property type="match status" value="1"/>
</dbReference>
<dbReference type="PANTHER" id="PTHR31305">
    <property type="entry name" value="SNARE-ASSOCIATED PROTEIN SNAPIN"/>
    <property type="match status" value="1"/>
</dbReference>
<dbReference type="VEuPathDB" id="FungiDB:FUN_023000"/>
<dbReference type="VEuPathDB" id="FungiDB:RhiirA1_392703"/>
<evidence type="ECO:0000313" key="7">
    <source>
        <dbReference type="Proteomes" id="UP000233469"/>
    </source>
</evidence>
<dbReference type="PANTHER" id="PTHR31305:SF2">
    <property type="entry name" value="SNARE-ASSOCIATED PROTEIN SNAPIN"/>
    <property type="match status" value="1"/>
</dbReference>
<evidence type="ECO:0000256" key="3">
    <source>
        <dbReference type="ARBA" id="ARBA00033330"/>
    </source>
</evidence>
<evidence type="ECO:0000313" key="6">
    <source>
        <dbReference type="EMBL" id="PKK60729.1"/>
    </source>
</evidence>
<proteinExistence type="inferred from homology"/>
<dbReference type="SMR" id="A0A2N1MGN4"/>
<reference evidence="6 7" key="1">
    <citation type="submission" date="2016-04" db="EMBL/GenBank/DDBJ databases">
        <title>Genome analyses suggest a sexual origin of heterokaryosis in a supposedly ancient asexual fungus.</title>
        <authorList>
            <person name="Ropars J."/>
            <person name="Sedzielewska K."/>
            <person name="Noel J."/>
            <person name="Charron P."/>
            <person name="Farinelli L."/>
            <person name="Marton T."/>
            <person name="Kruger M."/>
            <person name="Pelin A."/>
            <person name="Brachmann A."/>
            <person name="Corradi N."/>
        </authorList>
    </citation>
    <scope>NUCLEOTIDE SEQUENCE [LARGE SCALE GENOMIC DNA]</scope>
    <source>
        <strain evidence="6 7">C2</strain>
    </source>
</reference>
<reference evidence="6 7" key="2">
    <citation type="submission" date="2017-10" db="EMBL/GenBank/DDBJ databases">
        <title>Extensive intraspecific genome diversity in a model arbuscular mycorrhizal fungus.</title>
        <authorList>
            <person name="Chen E.C.H."/>
            <person name="Morin E."/>
            <person name="Baudet D."/>
            <person name="Noel J."/>
            <person name="Ndikumana S."/>
            <person name="Charron P."/>
            <person name="St-Onge C."/>
            <person name="Giorgi J."/>
            <person name="Grigoriev I.V."/>
            <person name="Roux C."/>
            <person name="Martin F.M."/>
            <person name="Corradi N."/>
        </authorList>
    </citation>
    <scope>NUCLEOTIDE SEQUENCE [LARGE SCALE GENOMIC DNA]</scope>
    <source>
        <strain evidence="6 7">C2</strain>
    </source>
</reference>
<evidence type="ECO:0000256" key="4">
    <source>
        <dbReference type="SAM" id="Coils"/>
    </source>
</evidence>
<dbReference type="InterPro" id="IPR028119">
    <property type="entry name" value="Snapin/Pallidin/Snn1"/>
</dbReference>
<dbReference type="GO" id="GO:0006886">
    <property type="term" value="P:intracellular protein transport"/>
    <property type="evidence" value="ECO:0007669"/>
    <property type="project" value="InterPro"/>
</dbReference>
<keyword evidence="2 4" id="KW-0175">Coiled coil</keyword>
<evidence type="ECO:0000313" key="5">
    <source>
        <dbReference type="EMBL" id="CAB5294923.1"/>
    </source>
</evidence>
<dbReference type="GO" id="GO:0032418">
    <property type="term" value="P:lysosome localization"/>
    <property type="evidence" value="ECO:0007669"/>
    <property type="project" value="TreeGrafter"/>
</dbReference>
<dbReference type="EMBL" id="LLXL01002479">
    <property type="protein sequence ID" value="PKK60729.1"/>
    <property type="molecule type" value="Genomic_DNA"/>
</dbReference>
<dbReference type="GO" id="GO:0000149">
    <property type="term" value="F:SNARE binding"/>
    <property type="evidence" value="ECO:0007669"/>
    <property type="project" value="TreeGrafter"/>
</dbReference>
<name>A0A2N1MGN4_9GLOM</name>
<evidence type="ECO:0000256" key="1">
    <source>
        <dbReference type="ARBA" id="ARBA00006111"/>
    </source>
</evidence>